<name>A0A330L7I4_9BACT</name>
<reference evidence="2" key="1">
    <citation type="submission" date="2018-04" db="EMBL/GenBank/DDBJ databases">
        <authorList>
            <person name="Lucker S."/>
            <person name="Sakoula D."/>
        </authorList>
    </citation>
    <scope>NUCLEOTIDE SEQUENCE [LARGE SCALE GENOMIC DNA]</scope>
</reference>
<accession>A0A330L7I4</accession>
<keyword evidence="2" id="KW-1185">Reference proteome</keyword>
<sequence length="102" mass="11560">MFPTSPTFLDGRIGAPWTLQGLTIAWLDDSISHREPVAQLVEHRPFKARALGSSPSRLTTLRMASAPGRMPPPSVSILRQRARTYIKRDRCDFWVRKNEGET</sequence>
<evidence type="ECO:0000313" key="2">
    <source>
        <dbReference type="Proteomes" id="UP000248168"/>
    </source>
</evidence>
<gene>
    <name evidence="1" type="ORF">NITLEN_40383</name>
</gene>
<dbReference type="InParanoid" id="A0A330L7I4"/>
<evidence type="ECO:0000313" key="1">
    <source>
        <dbReference type="EMBL" id="SPP65910.1"/>
    </source>
</evidence>
<dbReference type="AlphaFoldDB" id="A0A330L7I4"/>
<organism evidence="1 2">
    <name type="scientific">Nitrospira lenta</name>
    <dbReference type="NCBI Taxonomy" id="1436998"/>
    <lineage>
        <taxon>Bacteria</taxon>
        <taxon>Pseudomonadati</taxon>
        <taxon>Nitrospirota</taxon>
        <taxon>Nitrospiria</taxon>
        <taxon>Nitrospirales</taxon>
        <taxon>Nitrospiraceae</taxon>
        <taxon>Nitrospira</taxon>
    </lineage>
</organism>
<dbReference type="Proteomes" id="UP000248168">
    <property type="component" value="Unassembled WGS sequence"/>
</dbReference>
<protein>
    <submittedName>
        <fullName evidence="1">Uncharacterized protein</fullName>
    </submittedName>
</protein>
<proteinExistence type="predicted"/>
<dbReference type="EMBL" id="OUNR01000017">
    <property type="protein sequence ID" value="SPP65910.1"/>
    <property type="molecule type" value="Genomic_DNA"/>
</dbReference>
<dbReference type="AntiFam" id="ANF00010">
    <property type="entry name" value="tRNA translation"/>
</dbReference>